<feature type="binding site" evidence="11">
    <location>
        <position position="295"/>
    </location>
    <ligand>
        <name>Mn(2+)</name>
        <dbReference type="ChEBI" id="CHEBI:29035"/>
    </ligand>
</feature>
<feature type="binding site" evidence="10">
    <location>
        <position position="450"/>
    </location>
    <ligand>
        <name>substrate</name>
    </ligand>
</feature>
<comment type="similarity">
    <text evidence="3 8">Belongs to the LTA synthase family.</text>
</comment>
<dbReference type="InterPro" id="IPR017850">
    <property type="entry name" value="Alkaline_phosphatase_core_sf"/>
</dbReference>
<reference evidence="14 15" key="1">
    <citation type="submission" date="2018-07" db="EMBL/GenBank/DDBJ databases">
        <title>Genomic Encyclopedia of Type Strains, Phase III (KMG-III): the genomes of soil and plant-associated and newly described type strains.</title>
        <authorList>
            <person name="Whitman W."/>
        </authorList>
    </citation>
    <scope>NUCLEOTIDE SEQUENCE [LARGE SCALE GENOMIC DNA]</scope>
    <source>
        <strain evidence="14 15">CECT 8333</strain>
    </source>
</reference>
<dbReference type="Gene3D" id="3.30.1120.170">
    <property type="match status" value="1"/>
</dbReference>
<evidence type="ECO:0000256" key="11">
    <source>
        <dbReference type="PIRSR" id="PIRSR005091-3"/>
    </source>
</evidence>
<organism evidence="14 15">
    <name type="scientific">Fontibacillus phaseoli</name>
    <dbReference type="NCBI Taxonomy" id="1416533"/>
    <lineage>
        <taxon>Bacteria</taxon>
        <taxon>Bacillati</taxon>
        <taxon>Bacillota</taxon>
        <taxon>Bacilli</taxon>
        <taxon>Bacillales</taxon>
        <taxon>Paenibacillaceae</taxon>
        <taxon>Fontibacillus</taxon>
    </lineage>
</organism>
<comment type="pathway">
    <text evidence="2">Cell wall biogenesis; lipoteichoic acid biosynthesis.</text>
</comment>
<feature type="transmembrane region" description="Helical" evidence="12">
    <location>
        <begin position="76"/>
        <end position="97"/>
    </location>
</feature>
<dbReference type="AlphaFoldDB" id="A0A369BMA8"/>
<keyword evidence="14" id="KW-0808">Transferase</keyword>
<dbReference type="EMBL" id="QPJW01000002">
    <property type="protein sequence ID" value="RCX21758.1"/>
    <property type="molecule type" value="Genomic_DNA"/>
</dbReference>
<accession>A0A369BMA8</accession>
<evidence type="ECO:0000256" key="2">
    <source>
        <dbReference type="ARBA" id="ARBA00004936"/>
    </source>
</evidence>
<sequence>MALSGDKPKSFFKKLTHYRNFEYILFTLILFFKLHLLHDNLHARYIDMNWLDDVIAIGSILLVSFWTLWLPRRGRAIALIIMNVLLTALIFSDLVYYRYFGDFITVPVLLQAGQVGELGDSILSLIHAKDLWLIADWILWLVIKTSLLFYRRNTSKRRFAGRRYSPAFSGTTRNGQTQSYRSRWLSRLITGLAVFVLGFVITMGPIRFYAKTWAVGLFEGGWWNISLYNVTGLLGFHYYDAYRYAKEHLGGKPELSDQEKETARQWFEDAGDARNENNDTFGAYKGSNVLVVQVEAFMNFMIGKEIGGEEITPNFNKLMQESLYFSNYYHQTGQGRTSDADFSSQSSLHPLPTGSVFVRYPDHSYDTLPQILGQNGYETGAFHAYEGSFWNRINMYKAMGYNHFYSKKDFKMDESLGWSLGDKSFFRQSLGFMTKEQPPFYSFLITLSSHHPYSLPASVRQLDTGEFKDTIFGNYLESIHYADAALGELVEGMKRDGIWDNTILYVYGDHDNSITDKADYEKFLGKSLNELDMHQIMNQVPLLVHLPDGKNGGIYDQAAGQLDMAPSLLHLLGIPSDSYYMMGNNLFASGNKFVVLRSGAFTDGKLYYIPSPDNVFENGSCYDLSSREKNDIEKCRVPLEEVKKRLQISDDLIMTDLIPELRNNQDIQDR</sequence>
<dbReference type="GO" id="GO:0005886">
    <property type="term" value="C:plasma membrane"/>
    <property type="evidence" value="ECO:0007669"/>
    <property type="project" value="UniProtKB-SubCell"/>
</dbReference>
<dbReference type="PANTHER" id="PTHR47371">
    <property type="entry name" value="LIPOTEICHOIC ACID SYNTHASE"/>
    <property type="match status" value="1"/>
</dbReference>
<dbReference type="GO" id="GO:0016740">
    <property type="term" value="F:transferase activity"/>
    <property type="evidence" value="ECO:0007669"/>
    <property type="project" value="UniProtKB-KW"/>
</dbReference>
<comment type="caution">
    <text evidence="14">The sequence shown here is derived from an EMBL/GenBank/DDBJ whole genome shotgun (WGS) entry which is preliminary data.</text>
</comment>
<feature type="transmembrane region" description="Helical" evidence="12">
    <location>
        <begin position="131"/>
        <end position="150"/>
    </location>
</feature>
<evidence type="ECO:0000256" key="7">
    <source>
        <dbReference type="ARBA" id="ARBA00023136"/>
    </source>
</evidence>
<feature type="active site" evidence="9">
    <location>
        <position position="337"/>
    </location>
</feature>
<feature type="binding site" evidence="11">
    <location>
        <position position="337"/>
    </location>
    <ligand>
        <name>Mn(2+)</name>
        <dbReference type="ChEBI" id="CHEBI:29035"/>
    </ligand>
</feature>
<feature type="binding site" evidence="11">
    <location>
        <position position="510"/>
    </location>
    <ligand>
        <name>Mn(2+)</name>
        <dbReference type="ChEBI" id="CHEBI:29035"/>
    </ligand>
</feature>
<feature type="transmembrane region" description="Helical" evidence="12">
    <location>
        <begin position="50"/>
        <end position="69"/>
    </location>
</feature>
<keyword evidence="6 12" id="KW-1133">Transmembrane helix</keyword>
<evidence type="ECO:0000256" key="10">
    <source>
        <dbReference type="PIRSR" id="PIRSR005091-2"/>
    </source>
</evidence>
<dbReference type="RefSeq" id="WP_114496302.1">
    <property type="nucleotide sequence ID" value="NZ_QPJW01000002.1"/>
</dbReference>
<evidence type="ECO:0000256" key="1">
    <source>
        <dbReference type="ARBA" id="ARBA00004651"/>
    </source>
</evidence>
<proteinExistence type="inferred from homology"/>
<keyword evidence="10" id="KW-0464">Manganese</keyword>
<dbReference type="CDD" id="cd16015">
    <property type="entry name" value="LTA_synthase"/>
    <property type="match status" value="1"/>
</dbReference>
<keyword evidence="5 12" id="KW-0812">Transmembrane</keyword>
<keyword evidence="7 8" id="KW-0472">Membrane</keyword>
<dbReference type="Gene3D" id="3.40.720.10">
    <property type="entry name" value="Alkaline Phosphatase, subunit A"/>
    <property type="match status" value="1"/>
</dbReference>
<dbReference type="GO" id="GO:0046872">
    <property type="term" value="F:metal ion binding"/>
    <property type="evidence" value="ECO:0007669"/>
    <property type="project" value="UniProtKB-KW"/>
</dbReference>
<dbReference type="InterPro" id="IPR012160">
    <property type="entry name" value="LtaS-like"/>
</dbReference>
<evidence type="ECO:0000256" key="6">
    <source>
        <dbReference type="ARBA" id="ARBA00022989"/>
    </source>
</evidence>
<dbReference type="Pfam" id="PF00884">
    <property type="entry name" value="Sulfatase"/>
    <property type="match status" value="1"/>
</dbReference>
<evidence type="ECO:0000259" key="13">
    <source>
        <dbReference type="Pfam" id="PF00884"/>
    </source>
</evidence>
<evidence type="ECO:0000256" key="5">
    <source>
        <dbReference type="ARBA" id="ARBA00022692"/>
    </source>
</evidence>
<keyword evidence="4 8" id="KW-1003">Cell membrane</keyword>
<dbReference type="PIRSF" id="PIRSF005091">
    <property type="entry name" value="Mmb_sulf_HI1246"/>
    <property type="match status" value="1"/>
</dbReference>
<evidence type="ECO:0000256" key="9">
    <source>
        <dbReference type="PIRSR" id="PIRSR005091-1"/>
    </source>
</evidence>
<feature type="domain" description="Sulfatase N-terminal" evidence="13">
    <location>
        <begin position="287"/>
        <end position="574"/>
    </location>
</feature>
<name>A0A369BMA8_9BACL</name>
<evidence type="ECO:0000313" key="14">
    <source>
        <dbReference type="EMBL" id="RCX21758.1"/>
    </source>
</evidence>
<dbReference type="InterPro" id="IPR000917">
    <property type="entry name" value="Sulfatase_N"/>
</dbReference>
<keyword evidence="15" id="KW-1185">Reference proteome</keyword>
<evidence type="ECO:0000256" key="12">
    <source>
        <dbReference type="SAM" id="Phobius"/>
    </source>
</evidence>
<evidence type="ECO:0000313" key="15">
    <source>
        <dbReference type="Proteomes" id="UP000253090"/>
    </source>
</evidence>
<gene>
    <name evidence="14" type="ORF">DFP94_102515</name>
</gene>
<evidence type="ECO:0000256" key="3">
    <source>
        <dbReference type="ARBA" id="ARBA00009983"/>
    </source>
</evidence>
<dbReference type="InterPro" id="IPR050448">
    <property type="entry name" value="OpgB/LTA_synthase_biosynth"/>
</dbReference>
<dbReference type="OrthoDB" id="5901192at2"/>
<evidence type="ECO:0000256" key="8">
    <source>
        <dbReference type="PIRNR" id="PIRNR005091"/>
    </source>
</evidence>
<dbReference type="SUPFAM" id="SSF53649">
    <property type="entry name" value="Alkaline phosphatase-like"/>
    <property type="match status" value="1"/>
</dbReference>
<feature type="transmembrane region" description="Helical" evidence="12">
    <location>
        <begin position="21"/>
        <end position="38"/>
    </location>
</feature>
<comment type="subcellular location">
    <subcellularLocation>
        <location evidence="1">Cell membrane</location>
        <topology evidence="1">Multi-pass membrane protein</topology>
    </subcellularLocation>
</comment>
<keyword evidence="10" id="KW-0479">Metal-binding</keyword>
<evidence type="ECO:0000256" key="4">
    <source>
        <dbReference type="ARBA" id="ARBA00022475"/>
    </source>
</evidence>
<dbReference type="Proteomes" id="UP000253090">
    <property type="component" value="Unassembled WGS sequence"/>
</dbReference>
<dbReference type="PANTHER" id="PTHR47371:SF3">
    <property type="entry name" value="PHOSPHOGLYCEROL TRANSFERASE I"/>
    <property type="match status" value="1"/>
</dbReference>
<feature type="binding site" evidence="11">
    <location>
        <position position="509"/>
    </location>
    <ligand>
        <name>Mn(2+)</name>
        <dbReference type="ChEBI" id="CHEBI:29035"/>
    </ligand>
</feature>
<protein>
    <submittedName>
        <fullName evidence="14">Phosphoglycerol transferase MdoB-like AlkP superfamily enzyme</fullName>
    </submittedName>
</protein>
<feature type="transmembrane region" description="Helical" evidence="12">
    <location>
        <begin position="188"/>
        <end position="210"/>
    </location>
</feature>